<evidence type="ECO:0000256" key="1">
    <source>
        <dbReference type="SAM" id="MobiDB-lite"/>
    </source>
</evidence>
<reference evidence="2 3" key="1">
    <citation type="submission" date="2020-05" db="EMBL/GenBank/DDBJ databases">
        <authorList>
            <person name="Casaregola S."/>
            <person name="Devillers H."/>
            <person name="Grondin C."/>
        </authorList>
    </citation>
    <scope>NUCLEOTIDE SEQUENCE [LARGE SCALE GENOMIC DNA]</scope>
    <source>
        <strain evidence="2 3">CLIB 1767</strain>
    </source>
</reference>
<comment type="caution">
    <text evidence="2">The sequence shown here is derived from an EMBL/GenBank/DDBJ whole genome shotgun (WGS) entry which is preliminary data.</text>
</comment>
<accession>A0A8H2VIY2</accession>
<feature type="compositionally biased region" description="Acidic residues" evidence="1">
    <location>
        <begin position="83"/>
        <end position="94"/>
    </location>
</feature>
<dbReference type="GeneID" id="64859287"/>
<dbReference type="Proteomes" id="UP000644660">
    <property type="component" value="Unassembled WGS sequence"/>
</dbReference>
<dbReference type="AlphaFoldDB" id="A0A8H2VIY2"/>
<organism evidence="2 3">
    <name type="scientific">Maudiozyma barnettii</name>
    <dbReference type="NCBI Taxonomy" id="61262"/>
    <lineage>
        <taxon>Eukaryota</taxon>
        <taxon>Fungi</taxon>
        <taxon>Dikarya</taxon>
        <taxon>Ascomycota</taxon>
        <taxon>Saccharomycotina</taxon>
        <taxon>Saccharomycetes</taxon>
        <taxon>Saccharomycetales</taxon>
        <taxon>Saccharomycetaceae</taxon>
        <taxon>Maudiozyma</taxon>
    </lineage>
</organism>
<keyword evidence="3" id="KW-1185">Reference proteome</keyword>
<sequence length="471" mass="53961">MPYRNQLYDIERHIKLYQGTLTTLILSLTQLTMSSDQESFHSATGEKSLTSLNNYAIVSDSQESSGDEPSKIITFNEGTELSDSTEDDNDDGDTNDDHSVSEEQELVHPGTKRPKLDRNTKSRMSDPPNQKGFIQVQESDLSGFYGKELSMNMDKLNSMQSLIHKSPLPKQDSEIQKQFNAKKDALFKEVIDSRTVKQNLVDAIIHENITNKFQDWHFIRRNCSDSIELGLLTPLMASIGCEMESSDPVFTITDADVERYDSYCRMFPVGYMLDHICTSLRRIATHGLATTASKTKAAKFFVCFILDRKVYESIDMNPLKCTSIYRDVVVKYLLENDPTGNMINILDELFINLDKNLYFMINRLTTLIPELKNPLMAHYFKNDINNVIAKFNTLMDDGMYESLLYFIMLIYGSYLLPFEKSDKDDEKDGLENNPTHKYFKECVYDMSTNTTSDVEISLMKVLLNLYSKVNT</sequence>
<dbReference type="EMBL" id="CAEFZW010000008">
    <property type="protein sequence ID" value="CAB4256215.1"/>
    <property type="molecule type" value="Genomic_DNA"/>
</dbReference>
<feature type="compositionally biased region" description="Basic and acidic residues" evidence="1">
    <location>
        <begin position="114"/>
        <end position="124"/>
    </location>
</feature>
<evidence type="ECO:0000313" key="3">
    <source>
        <dbReference type="Proteomes" id="UP000644660"/>
    </source>
</evidence>
<dbReference type="OrthoDB" id="4066051at2759"/>
<name>A0A8H2VIY2_9SACH</name>
<proteinExistence type="predicted"/>
<evidence type="ECO:0000313" key="2">
    <source>
        <dbReference type="EMBL" id="CAB4256215.1"/>
    </source>
</evidence>
<protein>
    <submittedName>
        <fullName evidence="2">Similar to Saccharomyces cerevisiae YER038C KRE29 Essential subunit of the Mms21- Smc5-Smc6 complex, required for growth and DNA repair</fullName>
    </submittedName>
</protein>
<feature type="region of interest" description="Disordered" evidence="1">
    <location>
        <begin position="60"/>
        <end position="133"/>
    </location>
</feature>
<dbReference type="RefSeq" id="XP_041408059.1">
    <property type="nucleotide sequence ID" value="XM_041552125.1"/>
</dbReference>
<gene>
    <name evidence="2" type="ORF">KABA2_08S05852</name>
</gene>